<dbReference type="EMBL" id="JBBPBM010000147">
    <property type="protein sequence ID" value="KAK8503921.1"/>
    <property type="molecule type" value="Genomic_DNA"/>
</dbReference>
<organism evidence="1 2">
    <name type="scientific">Hibiscus sabdariffa</name>
    <name type="common">roselle</name>
    <dbReference type="NCBI Taxonomy" id="183260"/>
    <lineage>
        <taxon>Eukaryota</taxon>
        <taxon>Viridiplantae</taxon>
        <taxon>Streptophyta</taxon>
        <taxon>Embryophyta</taxon>
        <taxon>Tracheophyta</taxon>
        <taxon>Spermatophyta</taxon>
        <taxon>Magnoliopsida</taxon>
        <taxon>eudicotyledons</taxon>
        <taxon>Gunneridae</taxon>
        <taxon>Pentapetalae</taxon>
        <taxon>rosids</taxon>
        <taxon>malvids</taxon>
        <taxon>Malvales</taxon>
        <taxon>Malvaceae</taxon>
        <taxon>Malvoideae</taxon>
        <taxon>Hibiscus</taxon>
    </lineage>
</organism>
<gene>
    <name evidence="1" type="ORF">V6N12_019090</name>
</gene>
<accession>A0ABR2BAI9</accession>
<comment type="caution">
    <text evidence="1">The sequence shown here is derived from an EMBL/GenBank/DDBJ whole genome shotgun (WGS) entry which is preliminary data.</text>
</comment>
<evidence type="ECO:0000313" key="1">
    <source>
        <dbReference type="EMBL" id="KAK8503921.1"/>
    </source>
</evidence>
<reference evidence="1 2" key="1">
    <citation type="journal article" date="2024" name="G3 (Bethesda)">
        <title>Genome assembly of Hibiscus sabdariffa L. provides insights into metabolisms of medicinal natural products.</title>
        <authorList>
            <person name="Kim T."/>
        </authorList>
    </citation>
    <scope>NUCLEOTIDE SEQUENCE [LARGE SCALE GENOMIC DNA]</scope>
    <source>
        <strain evidence="1">TK-2024</strain>
        <tissue evidence="1">Old leaves</tissue>
    </source>
</reference>
<dbReference type="Proteomes" id="UP001472677">
    <property type="component" value="Unassembled WGS sequence"/>
</dbReference>
<name>A0ABR2BAI9_9ROSI</name>
<keyword evidence="2" id="KW-1185">Reference proteome</keyword>
<protein>
    <submittedName>
        <fullName evidence="1">Uncharacterized protein</fullName>
    </submittedName>
</protein>
<sequence length="72" mass="7538">MATAEIVAPSHGDKPPIRVGILTLTGCLSKPTKGGVLATRARWLGSVILHFSDSFGCSNADESVSTWNSPLN</sequence>
<evidence type="ECO:0000313" key="2">
    <source>
        <dbReference type="Proteomes" id="UP001472677"/>
    </source>
</evidence>
<proteinExistence type="predicted"/>